<feature type="coiled-coil region" evidence="1">
    <location>
        <begin position="113"/>
        <end position="140"/>
    </location>
</feature>
<keyword evidence="4" id="KW-1185">Reference proteome</keyword>
<protein>
    <submittedName>
        <fullName evidence="3">Uncharacterized protein</fullName>
    </submittedName>
</protein>
<comment type="caution">
    <text evidence="3">The sequence shown here is derived from an EMBL/GenBank/DDBJ whole genome shotgun (WGS) entry which is preliminary data.</text>
</comment>
<name>A0A8J2KIJ3_9HEXA</name>
<feature type="non-terminal residue" evidence="3">
    <location>
        <position position="1"/>
    </location>
</feature>
<accession>A0A8J2KIJ3</accession>
<proteinExistence type="predicted"/>
<evidence type="ECO:0000313" key="4">
    <source>
        <dbReference type="Proteomes" id="UP000708208"/>
    </source>
</evidence>
<evidence type="ECO:0000313" key="3">
    <source>
        <dbReference type="EMBL" id="CAG7818701.1"/>
    </source>
</evidence>
<evidence type="ECO:0000256" key="1">
    <source>
        <dbReference type="SAM" id="Coils"/>
    </source>
</evidence>
<evidence type="ECO:0000256" key="2">
    <source>
        <dbReference type="SAM" id="MobiDB-lite"/>
    </source>
</evidence>
<dbReference type="Proteomes" id="UP000708208">
    <property type="component" value="Unassembled WGS sequence"/>
</dbReference>
<dbReference type="EMBL" id="CAJVCH010428344">
    <property type="protein sequence ID" value="CAG7818701.1"/>
    <property type="molecule type" value="Genomic_DNA"/>
</dbReference>
<organism evidence="3 4">
    <name type="scientific">Allacma fusca</name>
    <dbReference type="NCBI Taxonomy" id="39272"/>
    <lineage>
        <taxon>Eukaryota</taxon>
        <taxon>Metazoa</taxon>
        <taxon>Ecdysozoa</taxon>
        <taxon>Arthropoda</taxon>
        <taxon>Hexapoda</taxon>
        <taxon>Collembola</taxon>
        <taxon>Symphypleona</taxon>
        <taxon>Sminthuridae</taxon>
        <taxon>Allacma</taxon>
    </lineage>
</organism>
<sequence>MAKMAASLAKEARDRSFNDNVDSGQKRTRSHIDVADQDIENLDIGPKRNKRKKVQTVHGGALDIIQALNVQHTANNSLDCVDSTGTVNVLMEQQPGVNADTLDQSSNSMVNAIAERDIEIENLRRKLLREKNKVYNLQRKRSTSEQVELQEFNYGLTISKELVESIRDRYRGS</sequence>
<gene>
    <name evidence="3" type="ORF">AFUS01_LOCUS29186</name>
</gene>
<dbReference type="AlphaFoldDB" id="A0A8J2KIJ3"/>
<feature type="region of interest" description="Disordered" evidence="2">
    <location>
        <begin position="1"/>
        <end position="34"/>
    </location>
</feature>
<keyword evidence="1" id="KW-0175">Coiled coil</keyword>
<reference evidence="3" key="1">
    <citation type="submission" date="2021-06" db="EMBL/GenBank/DDBJ databases">
        <authorList>
            <person name="Hodson N. C."/>
            <person name="Mongue J. A."/>
            <person name="Jaron S. K."/>
        </authorList>
    </citation>
    <scope>NUCLEOTIDE SEQUENCE</scope>
</reference>